<protein>
    <recommendedName>
        <fullName evidence="3">Lipoprotein</fullName>
    </recommendedName>
</protein>
<dbReference type="RefSeq" id="WP_284338889.1">
    <property type="nucleotide sequence ID" value="NZ_BSNS01000003.1"/>
</dbReference>
<accession>A0ABQ5W0J6</accession>
<evidence type="ECO:0000313" key="2">
    <source>
        <dbReference type="Proteomes" id="UP001156691"/>
    </source>
</evidence>
<gene>
    <name evidence="1" type="ORF">GCM10010862_07030</name>
</gene>
<organism evidence="1 2">
    <name type="scientific">Devosia nitrariae</name>
    <dbReference type="NCBI Taxonomy" id="2071872"/>
    <lineage>
        <taxon>Bacteria</taxon>
        <taxon>Pseudomonadati</taxon>
        <taxon>Pseudomonadota</taxon>
        <taxon>Alphaproteobacteria</taxon>
        <taxon>Hyphomicrobiales</taxon>
        <taxon>Devosiaceae</taxon>
        <taxon>Devosia</taxon>
    </lineage>
</organism>
<evidence type="ECO:0000313" key="1">
    <source>
        <dbReference type="EMBL" id="GLQ53445.1"/>
    </source>
</evidence>
<reference evidence="2" key="1">
    <citation type="journal article" date="2019" name="Int. J. Syst. Evol. Microbiol.">
        <title>The Global Catalogue of Microorganisms (GCM) 10K type strain sequencing project: providing services to taxonomists for standard genome sequencing and annotation.</title>
        <authorList>
            <consortium name="The Broad Institute Genomics Platform"/>
            <consortium name="The Broad Institute Genome Sequencing Center for Infectious Disease"/>
            <person name="Wu L."/>
            <person name="Ma J."/>
        </authorList>
    </citation>
    <scope>NUCLEOTIDE SEQUENCE [LARGE SCALE GENOMIC DNA]</scope>
    <source>
        <strain evidence="2">NBRC 112416</strain>
    </source>
</reference>
<dbReference type="Proteomes" id="UP001156691">
    <property type="component" value="Unassembled WGS sequence"/>
</dbReference>
<evidence type="ECO:0008006" key="3">
    <source>
        <dbReference type="Google" id="ProtNLM"/>
    </source>
</evidence>
<name>A0ABQ5W0J6_9HYPH</name>
<proteinExistence type="predicted"/>
<keyword evidence="2" id="KW-1185">Reference proteome</keyword>
<sequence>MTIGIFGLPARIAGIVALALGLAGCIDAKVDIELLSETTARATMTQEMGADFYSMVKMSEESEETADADSFCADGDLTENADGSATCVLVEEGAFADLDLGDGGDTGVTFTRAGPGLVRVALDTSDMAADIGAEEQMDEETKQMMQAFFTGHAITVRVSGGTVTETNMGKAADGAAETVIPFLDIINGTVDLPAELYAVVRIR</sequence>
<dbReference type="EMBL" id="BSNS01000003">
    <property type="protein sequence ID" value="GLQ53445.1"/>
    <property type="molecule type" value="Genomic_DNA"/>
</dbReference>
<comment type="caution">
    <text evidence="1">The sequence shown here is derived from an EMBL/GenBank/DDBJ whole genome shotgun (WGS) entry which is preliminary data.</text>
</comment>